<evidence type="ECO:0000256" key="1">
    <source>
        <dbReference type="SAM" id="Phobius"/>
    </source>
</evidence>
<feature type="transmembrane region" description="Helical" evidence="1">
    <location>
        <begin position="12"/>
        <end position="39"/>
    </location>
</feature>
<gene>
    <name evidence="2" type="ORF">BAR1_10705</name>
</gene>
<dbReference type="AlphaFoldDB" id="A0A347UHM5"/>
<dbReference type="InterPro" id="IPR007418">
    <property type="entry name" value="DUF474"/>
</dbReference>
<proteinExistence type="predicted"/>
<feature type="transmembrane region" description="Helical" evidence="1">
    <location>
        <begin position="59"/>
        <end position="79"/>
    </location>
</feature>
<evidence type="ECO:0008006" key="4">
    <source>
        <dbReference type="Google" id="ProtNLM"/>
    </source>
</evidence>
<dbReference type="EMBL" id="CP032125">
    <property type="protein sequence ID" value="AXX98353.1"/>
    <property type="molecule type" value="Genomic_DNA"/>
</dbReference>
<feature type="transmembrane region" description="Helical" evidence="1">
    <location>
        <begin position="91"/>
        <end position="113"/>
    </location>
</feature>
<dbReference type="Proteomes" id="UP000261704">
    <property type="component" value="Chromosome"/>
</dbReference>
<dbReference type="OrthoDB" id="7866904at2"/>
<evidence type="ECO:0000313" key="3">
    <source>
        <dbReference type="Proteomes" id="UP000261704"/>
    </source>
</evidence>
<keyword evidence="1" id="KW-0812">Transmembrane</keyword>
<keyword evidence="1" id="KW-0472">Membrane</keyword>
<sequence length="173" mass="19610">MPFEIPYDYVVMLHLICAIFFLGAITTEVLVLAPLRGVLTEDEFCRIEFFMFRRIRRTYPLFLLPLYGSGFWMYAHYYSGSEGLGDFVSTSFGLLLTIKMTLALGMFSIFALAPHVFMPKVGAGKNAWTKAKHMLIVLGGPEDFRTDRFDGIHYLAFALGLGIIILAKLMFIL</sequence>
<keyword evidence="1" id="KW-1133">Transmembrane helix</keyword>
<accession>A0A347UHM5</accession>
<organism evidence="2 3">
    <name type="scientific">Profundibacter amoris</name>
    <dbReference type="NCBI Taxonomy" id="2171755"/>
    <lineage>
        <taxon>Bacteria</taxon>
        <taxon>Pseudomonadati</taxon>
        <taxon>Pseudomonadota</taxon>
        <taxon>Alphaproteobacteria</taxon>
        <taxon>Rhodobacterales</taxon>
        <taxon>Paracoccaceae</taxon>
        <taxon>Profundibacter</taxon>
    </lineage>
</organism>
<reference evidence="2 3" key="1">
    <citation type="submission" date="2018-09" db="EMBL/GenBank/DDBJ databases">
        <title>Profundibacter amoris BAR1 gen. nov., sp. nov., a new member of the Roseobacter clade isolated at Lokis Castle Vent Field on the Arctic Mid-Oceanic Ridge.</title>
        <authorList>
            <person name="Le Moine Bauer S."/>
            <person name="Sjoeberg A.G."/>
            <person name="L'Haridon S."/>
            <person name="Stokke R."/>
            <person name="Roalkvam I."/>
            <person name="Steen I.H."/>
            <person name="Dahle H."/>
        </authorList>
    </citation>
    <scope>NUCLEOTIDE SEQUENCE [LARGE SCALE GENOMIC DNA]</scope>
    <source>
        <strain evidence="2 3">BAR1</strain>
    </source>
</reference>
<dbReference type="RefSeq" id="WP_118943009.1">
    <property type="nucleotide sequence ID" value="NZ_CP032125.1"/>
</dbReference>
<keyword evidence="3" id="KW-1185">Reference proteome</keyword>
<evidence type="ECO:0000313" key="2">
    <source>
        <dbReference type="EMBL" id="AXX98353.1"/>
    </source>
</evidence>
<name>A0A347UHM5_9RHOB</name>
<feature type="transmembrane region" description="Helical" evidence="1">
    <location>
        <begin position="154"/>
        <end position="172"/>
    </location>
</feature>
<dbReference type="KEGG" id="pamo:BAR1_10705"/>
<dbReference type="PIRSF" id="PIRSF015875">
    <property type="entry name" value="UCP015875"/>
    <property type="match status" value="1"/>
</dbReference>
<protein>
    <recommendedName>
        <fullName evidence="4">DUF2269 family protein</fullName>
    </recommendedName>
</protein>